<dbReference type="PRINTS" id="PR00120">
    <property type="entry name" value="HATPASE"/>
</dbReference>
<dbReference type="InterPro" id="IPR023298">
    <property type="entry name" value="ATPase_P-typ_TM_dom_sf"/>
</dbReference>
<dbReference type="GO" id="GO:0006874">
    <property type="term" value="P:intracellular calcium ion homeostasis"/>
    <property type="evidence" value="ECO:0007669"/>
    <property type="project" value="TreeGrafter"/>
</dbReference>
<keyword evidence="5" id="KW-1133">Transmembrane helix</keyword>
<dbReference type="GO" id="GO:0005886">
    <property type="term" value="C:plasma membrane"/>
    <property type="evidence" value="ECO:0007669"/>
    <property type="project" value="TreeGrafter"/>
</dbReference>
<dbReference type="Gene3D" id="3.40.1110.10">
    <property type="entry name" value="Calcium-transporting ATPase, cytoplasmic domain N"/>
    <property type="match status" value="1"/>
</dbReference>
<dbReference type="InterPro" id="IPR001757">
    <property type="entry name" value="P_typ_ATPase"/>
</dbReference>
<dbReference type="Gene3D" id="3.40.50.1000">
    <property type="entry name" value="HAD superfamily/HAD-like"/>
    <property type="match status" value="1"/>
</dbReference>
<dbReference type="GO" id="GO:0005388">
    <property type="term" value="F:P-type calcium transporter activity"/>
    <property type="evidence" value="ECO:0007669"/>
    <property type="project" value="TreeGrafter"/>
</dbReference>
<proteinExistence type="evidence at transcript level"/>
<accession>A0A2P1G1I0</accession>
<dbReference type="Pfam" id="PF13246">
    <property type="entry name" value="Cation_ATPase"/>
    <property type="match status" value="1"/>
</dbReference>
<organism evidence="8">
    <name type="scientific">Ganoderma lucidum</name>
    <name type="common">Ling zhi medicinal fungus</name>
    <name type="synonym">Bracket fungus</name>
    <dbReference type="NCBI Taxonomy" id="5315"/>
    <lineage>
        <taxon>Eukaryota</taxon>
        <taxon>Fungi</taxon>
        <taxon>Dikarya</taxon>
        <taxon>Basidiomycota</taxon>
        <taxon>Agaricomycotina</taxon>
        <taxon>Agaricomycetes</taxon>
        <taxon>Polyporales</taxon>
        <taxon>Polyporaceae</taxon>
        <taxon>Ganoderma</taxon>
    </lineage>
</organism>
<dbReference type="PRINTS" id="PR00119">
    <property type="entry name" value="CATATPASE"/>
</dbReference>
<evidence type="ECO:0000259" key="7">
    <source>
        <dbReference type="Pfam" id="PF00689"/>
    </source>
</evidence>
<feature type="domain" description="Cation-transporting P-type ATPase C-terminal" evidence="7">
    <location>
        <begin position="347"/>
        <end position="392"/>
    </location>
</feature>
<dbReference type="Pfam" id="PF00689">
    <property type="entry name" value="Cation_ATPase_C"/>
    <property type="match status" value="1"/>
</dbReference>
<dbReference type="PANTHER" id="PTHR24093">
    <property type="entry name" value="CATION TRANSPORTING ATPASE"/>
    <property type="match status" value="1"/>
</dbReference>
<keyword evidence="3" id="KW-0479">Metal-binding</keyword>
<evidence type="ECO:0000256" key="4">
    <source>
        <dbReference type="ARBA" id="ARBA00022842"/>
    </source>
</evidence>
<dbReference type="NCBIfam" id="TIGR01494">
    <property type="entry name" value="ATPase_P-type"/>
    <property type="match status" value="1"/>
</dbReference>
<dbReference type="EMBL" id="MG836524">
    <property type="protein sequence ID" value="AVM41541.1"/>
    <property type="molecule type" value="mRNA"/>
</dbReference>
<keyword evidence="4" id="KW-0460">Magnesium</keyword>
<dbReference type="PANTHER" id="PTHR24093:SF369">
    <property type="entry name" value="CALCIUM-TRANSPORTING ATPASE"/>
    <property type="match status" value="1"/>
</dbReference>
<name>A0A2P1G1I0_GANLU</name>
<dbReference type="InterPro" id="IPR023299">
    <property type="entry name" value="ATPase_P-typ_cyto_dom_N"/>
</dbReference>
<dbReference type="SUPFAM" id="SSF81665">
    <property type="entry name" value="Calcium ATPase, transmembrane domain M"/>
    <property type="match status" value="1"/>
</dbReference>
<dbReference type="InterPro" id="IPR036412">
    <property type="entry name" value="HAD-like_sf"/>
</dbReference>
<evidence type="ECO:0000256" key="3">
    <source>
        <dbReference type="ARBA" id="ARBA00022723"/>
    </source>
</evidence>
<dbReference type="AlphaFoldDB" id="A0A2P1G1I0"/>
<protein>
    <submittedName>
        <fullName evidence="8">Putative calcium-transporting ATPase 11</fullName>
    </submittedName>
</protein>
<dbReference type="InterPro" id="IPR006068">
    <property type="entry name" value="ATPase_P-typ_cation-transptr_C"/>
</dbReference>
<dbReference type="Gene3D" id="1.20.1110.10">
    <property type="entry name" value="Calcium-transporting ATPase, transmembrane domain"/>
    <property type="match status" value="1"/>
</dbReference>
<dbReference type="SUPFAM" id="SSF56784">
    <property type="entry name" value="HAD-like"/>
    <property type="match status" value="1"/>
</dbReference>
<evidence type="ECO:0000256" key="6">
    <source>
        <dbReference type="ARBA" id="ARBA00023136"/>
    </source>
</evidence>
<keyword evidence="6" id="KW-0472">Membrane</keyword>
<keyword evidence="2" id="KW-0812">Transmembrane</keyword>
<evidence type="ECO:0000313" key="8">
    <source>
        <dbReference type="EMBL" id="AVM41541.1"/>
    </source>
</evidence>
<dbReference type="SUPFAM" id="SSF81660">
    <property type="entry name" value="Metal cation-transporting ATPase, ATP-binding domain N"/>
    <property type="match status" value="1"/>
</dbReference>
<evidence type="ECO:0000256" key="5">
    <source>
        <dbReference type="ARBA" id="ARBA00022989"/>
    </source>
</evidence>
<dbReference type="GO" id="GO:0016887">
    <property type="term" value="F:ATP hydrolysis activity"/>
    <property type="evidence" value="ECO:0007669"/>
    <property type="project" value="InterPro"/>
</dbReference>
<dbReference type="GO" id="GO:0046872">
    <property type="term" value="F:metal ion binding"/>
    <property type="evidence" value="ECO:0007669"/>
    <property type="project" value="UniProtKB-KW"/>
</dbReference>
<evidence type="ECO:0000256" key="1">
    <source>
        <dbReference type="ARBA" id="ARBA00004127"/>
    </source>
</evidence>
<reference evidence="8" key="1">
    <citation type="submission" date="2018-01" db="EMBL/GenBank/DDBJ databases">
        <title>Hydrogen sulfide participate in the regulation of ganoderic acid biosynthesis induced by heat stress in Ganoderma lucidum.</title>
        <authorList>
            <person name="Tian J.L."/>
        </authorList>
    </citation>
    <scope>NUCLEOTIDE SEQUENCE</scope>
</reference>
<dbReference type="GO" id="GO:0005524">
    <property type="term" value="F:ATP binding"/>
    <property type="evidence" value="ECO:0007669"/>
    <property type="project" value="InterPro"/>
</dbReference>
<dbReference type="GO" id="GO:0012505">
    <property type="term" value="C:endomembrane system"/>
    <property type="evidence" value="ECO:0007669"/>
    <property type="project" value="UniProtKB-SubCell"/>
</dbReference>
<dbReference type="InterPro" id="IPR023214">
    <property type="entry name" value="HAD_sf"/>
</dbReference>
<comment type="subcellular location">
    <subcellularLocation>
        <location evidence="1">Endomembrane system</location>
        <topology evidence="1">Multi-pass membrane protein</topology>
    </subcellularLocation>
</comment>
<evidence type="ECO:0000256" key="2">
    <source>
        <dbReference type="ARBA" id="ARBA00022692"/>
    </source>
</evidence>
<sequence length="550" mass="59789">MLPPPAQDPFNKITTTHSTAFEDGDRETGRKVFVGSKTAMALLEFAKENGWADYKETRDSANIVQTTPFSSDRQAEGATVRLDKRLYRVYLKGRDPHEALQEAHTIVERGSNQTGNVETVDIDELACDNIQWAITFYANQTLRTVPYAAIPQDPTPIAITGIGDPLYPGVREAIADCTRAGVALEMCTGDNVLTARSIALRCGIYTTGGMIMEGPISRQLEGHDLLGAVPRLQGLPGSSPEDKKLVVDTLRDLSEIVGITSDGTSGGPALKTAHVGFSMGIAGTEAAKKASDTILMGDDFASIVKATMWGRCANNAVRKFLQIQISTNITAVLITFVSAIASSEEESVFSAVQLLWINIIMDTLATLALATDPGSPVLLDRKPDKMAAPLFSILGIPHSDDRTTQKHNDTIVQTVVFNLFVFAQIFNSTNSRQLDSRLNVLEGITRNYYFMGTSDSYGREWGIATVPGALLRCIPNAPLERFFIKTPLMPNLDVLPTVQPEAEWNPATPLVRGNTFSHVCGACMWASPYMGKSRNARLTPESRVGTYGRP</sequence>